<keyword evidence="3" id="KW-1185">Reference proteome</keyword>
<keyword evidence="1" id="KW-0812">Transmembrane</keyword>
<feature type="transmembrane region" description="Helical" evidence="1">
    <location>
        <begin position="118"/>
        <end position="138"/>
    </location>
</feature>
<dbReference type="EMBL" id="JADGJW010000400">
    <property type="protein sequence ID" value="KAJ3218013.1"/>
    <property type="molecule type" value="Genomic_DNA"/>
</dbReference>
<comment type="caution">
    <text evidence="2">The sequence shown here is derived from an EMBL/GenBank/DDBJ whole genome shotgun (WGS) entry which is preliminary data.</text>
</comment>
<reference evidence="2" key="1">
    <citation type="submission" date="2020-05" db="EMBL/GenBank/DDBJ databases">
        <title>Phylogenomic resolution of chytrid fungi.</title>
        <authorList>
            <person name="Stajich J.E."/>
            <person name="Amses K."/>
            <person name="Simmons R."/>
            <person name="Seto K."/>
            <person name="Myers J."/>
            <person name="Bonds A."/>
            <person name="Quandt C.A."/>
            <person name="Barry K."/>
            <person name="Liu P."/>
            <person name="Grigoriev I."/>
            <person name="Longcore J.E."/>
            <person name="James T.Y."/>
        </authorList>
    </citation>
    <scope>NUCLEOTIDE SEQUENCE</scope>
    <source>
        <strain evidence="2">JEL0476</strain>
    </source>
</reference>
<sequence length="207" mass="23045">MEEEKSLKAGGATAISPTSKALINSEFLYTRSVPKPLIQDTIKETRFKIRLIQLILGIASFTGLAIATVRVNYAPPVLGSYGVDFMCLTSLSSCFLYLVPAFLNVPPHRHPRFSRIEVIVDLIYCGLWIAASLKLASSGNCPRKFLDIDVSEEDISCLSWNICFGLGFLSALTYIFTFSMGTRDIWTHGWFGTVEFIGTRGNWIEDD</sequence>
<keyword evidence="1" id="KW-1133">Transmembrane helix</keyword>
<evidence type="ECO:0000256" key="1">
    <source>
        <dbReference type="SAM" id="Phobius"/>
    </source>
</evidence>
<evidence type="ECO:0000313" key="2">
    <source>
        <dbReference type="EMBL" id="KAJ3218013.1"/>
    </source>
</evidence>
<evidence type="ECO:0008006" key="4">
    <source>
        <dbReference type="Google" id="ProtNLM"/>
    </source>
</evidence>
<evidence type="ECO:0000313" key="3">
    <source>
        <dbReference type="Proteomes" id="UP001211065"/>
    </source>
</evidence>
<name>A0AAD5TZ26_9FUNG</name>
<feature type="transmembrane region" description="Helical" evidence="1">
    <location>
        <begin position="158"/>
        <end position="176"/>
    </location>
</feature>
<accession>A0AAD5TZ26</accession>
<dbReference type="Proteomes" id="UP001211065">
    <property type="component" value="Unassembled WGS sequence"/>
</dbReference>
<proteinExistence type="predicted"/>
<feature type="transmembrane region" description="Helical" evidence="1">
    <location>
        <begin position="83"/>
        <end position="106"/>
    </location>
</feature>
<feature type="transmembrane region" description="Helical" evidence="1">
    <location>
        <begin position="51"/>
        <end position="71"/>
    </location>
</feature>
<gene>
    <name evidence="2" type="ORF">HK099_005279</name>
</gene>
<keyword evidence="1" id="KW-0472">Membrane</keyword>
<protein>
    <recommendedName>
        <fullName evidence="4">MARVEL domain-containing protein</fullName>
    </recommendedName>
</protein>
<organism evidence="2 3">
    <name type="scientific">Clydaea vesicula</name>
    <dbReference type="NCBI Taxonomy" id="447962"/>
    <lineage>
        <taxon>Eukaryota</taxon>
        <taxon>Fungi</taxon>
        <taxon>Fungi incertae sedis</taxon>
        <taxon>Chytridiomycota</taxon>
        <taxon>Chytridiomycota incertae sedis</taxon>
        <taxon>Chytridiomycetes</taxon>
        <taxon>Lobulomycetales</taxon>
        <taxon>Lobulomycetaceae</taxon>
        <taxon>Clydaea</taxon>
    </lineage>
</organism>
<dbReference type="AlphaFoldDB" id="A0AAD5TZ26"/>